<dbReference type="SUPFAM" id="SSF54637">
    <property type="entry name" value="Thioesterase/thiol ester dehydrase-isomerase"/>
    <property type="match status" value="2"/>
</dbReference>
<feature type="domain" description="FAS1-like dehydratase" evidence="1">
    <location>
        <begin position="90"/>
        <end position="153"/>
    </location>
</feature>
<evidence type="ECO:0000313" key="3">
    <source>
        <dbReference type="Proteomes" id="UP000438991"/>
    </source>
</evidence>
<comment type="caution">
    <text evidence="2">The sequence shown here is derived from an EMBL/GenBank/DDBJ whole genome shotgun (WGS) entry which is preliminary data.</text>
</comment>
<accession>A0A9X4XN04</accession>
<dbReference type="Proteomes" id="UP000438991">
    <property type="component" value="Unassembled WGS sequence"/>
</dbReference>
<dbReference type="InterPro" id="IPR039569">
    <property type="entry name" value="FAS1-like_DH_region"/>
</dbReference>
<dbReference type="RefSeq" id="WP_155479476.1">
    <property type="nucleotide sequence ID" value="NZ_WNKV01000006.1"/>
</dbReference>
<reference evidence="2 3" key="1">
    <citation type="submission" date="2019-11" db="EMBL/GenBank/DDBJ databases">
        <title>Whole-genome sequence of Rhodoplanes serenus DSM 18633, type strain.</title>
        <authorList>
            <person name="Kyndt J.A."/>
            <person name="Meyer T.E."/>
        </authorList>
    </citation>
    <scope>NUCLEOTIDE SEQUENCE [LARGE SCALE GENOMIC DNA]</scope>
    <source>
        <strain evidence="2 3">DSM 18633</strain>
    </source>
</reference>
<sequence>MSDVDQQRADQQPVDLQHVDLQSWVGRTQEISDQAYPTPARALAATLDQADAAFSIGDPLPELWYWLYFLPIVPMSEIGSDGHPRRGGFLPPIALERRMWASGRHVFHDRLRIGDVLHKRSEILKIAEKEGKTGRMVFVTLRHEIRSGRGLAVEEEQDIVYLPMPKSFSPPPPTAAPADPAWSELVAIDPVLLFRFSALTFNGHRIHYDLPYATDVEKYPGLVVHGPLQALLLLEFARRRVPDRPPARYSFRAVRPLFGFDQVRLMGVARDDGGHDLFTVNGDGHVGMQATVTWAANDSSR</sequence>
<dbReference type="Gene3D" id="3.10.129.10">
    <property type="entry name" value="Hotdog Thioesterase"/>
    <property type="match status" value="1"/>
</dbReference>
<dbReference type="Pfam" id="PF13452">
    <property type="entry name" value="FAS1_DH_region"/>
    <property type="match status" value="1"/>
</dbReference>
<dbReference type="EMBL" id="WNKV01000006">
    <property type="protein sequence ID" value="MTW16529.1"/>
    <property type="molecule type" value="Genomic_DNA"/>
</dbReference>
<dbReference type="GO" id="GO:0019171">
    <property type="term" value="F:(3R)-hydroxyacyl-[acyl-carrier-protein] dehydratase activity"/>
    <property type="evidence" value="ECO:0007669"/>
    <property type="project" value="TreeGrafter"/>
</dbReference>
<dbReference type="InterPro" id="IPR052741">
    <property type="entry name" value="Mitochondrial_HTD2"/>
</dbReference>
<evidence type="ECO:0000259" key="1">
    <source>
        <dbReference type="Pfam" id="PF13452"/>
    </source>
</evidence>
<organism evidence="2 3">
    <name type="scientific">Rhodoplanes serenus</name>
    <dbReference type="NCBI Taxonomy" id="200615"/>
    <lineage>
        <taxon>Bacteria</taxon>
        <taxon>Pseudomonadati</taxon>
        <taxon>Pseudomonadota</taxon>
        <taxon>Alphaproteobacteria</taxon>
        <taxon>Hyphomicrobiales</taxon>
        <taxon>Nitrobacteraceae</taxon>
        <taxon>Rhodoplanes</taxon>
    </lineage>
</organism>
<dbReference type="AlphaFoldDB" id="A0A9X4XN04"/>
<dbReference type="InterPro" id="IPR029069">
    <property type="entry name" value="HotDog_dom_sf"/>
</dbReference>
<evidence type="ECO:0000313" key="2">
    <source>
        <dbReference type="EMBL" id="MTW16529.1"/>
    </source>
</evidence>
<protein>
    <submittedName>
        <fullName evidence="2">Acyl-CoA dehydrogenase</fullName>
    </submittedName>
</protein>
<dbReference type="PANTHER" id="PTHR28152:SF1">
    <property type="entry name" value="HYDROXYACYL-THIOESTER DEHYDRATASE TYPE 2, MITOCHONDRIAL"/>
    <property type="match status" value="1"/>
</dbReference>
<gene>
    <name evidence="2" type="ORF">GJ689_09935</name>
</gene>
<proteinExistence type="predicted"/>
<dbReference type="PANTHER" id="PTHR28152">
    <property type="entry name" value="HYDROXYACYL-THIOESTER DEHYDRATASE TYPE 2, MITOCHONDRIAL"/>
    <property type="match status" value="1"/>
</dbReference>
<name>A0A9X4XN04_9BRAD</name>